<keyword evidence="7" id="KW-0378">Hydrolase</keyword>
<keyword evidence="9" id="KW-0067">ATP-binding</keyword>
<dbReference type="GO" id="GO:0043571">
    <property type="term" value="P:maintenance of CRISPR repeat elements"/>
    <property type="evidence" value="ECO:0007669"/>
    <property type="project" value="InterPro"/>
</dbReference>
<dbReference type="Pfam" id="PF22590">
    <property type="entry name" value="Cas3-like_C_2"/>
    <property type="match status" value="1"/>
</dbReference>
<dbReference type="CDD" id="cd09729">
    <property type="entry name" value="Cse1_I-E"/>
    <property type="match status" value="1"/>
</dbReference>
<dbReference type="InterPro" id="IPR038257">
    <property type="entry name" value="CRISPR-assoc_Cas3_HD_sf"/>
</dbReference>
<reference evidence="15" key="1">
    <citation type="journal article" date="2020" name="Stud. Mycol.">
        <title>101 Dothideomycetes genomes: a test case for predicting lifestyles and emergence of pathogens.</title>
        <authorList>
            <person name="Haridas S."/>
            <person name="Albert R."/>
            <person name="Binder M."/>
            <person name="Bloem J."/>
            <person name="Labutti K."/>
            <person name="Salamov A."/>
            <person name="Andreopoulos B."/>
            <person name="Baker S."/>
            <person name="Barry K."/>
            <person name="Bills G."/>
            <person name="Bluhm B."/>
            <person name="Cannon C."/>
            <person name="Castanera R."/>
            <person name="Culley D."/>
            <person name="Daum C."/>
            <person name="Ezra D."/>
            <person name="Gonzalez J."/>
            <person name="Henrissat B."/>
            <person name="Kuo A."/>
            <person name="Liang C."/>
            <person name="Lipzen A."/>
            <person name="Lutzoni F."/>
            <person name="Magnuson J."/>
            <person name="Mondo S."/>
            <person name="Nolan M."/>
            <person name="Ohm R."/>
            <person name="Pangilinan J."/>
            <person name="Park H.-J."/>
            <person name="Ramirez L."/>
            <person name="Alfaro M."/>
            <person name="Sun H."/>
            <person name="Tritt A."/>
            <person name="Yoshinaga Y."/>
            <person name="Zwiers L.-H."/>
            <person name="Turgeon B."/>
            <person name="Goodwin S."/>
            <person name="Spatafora J."/>
            <person name="Crous P."/>
            <person name="Grigoriev I."/>
        </authorList>
    </citation>
    <scope>NUCLEOTIDE SEQUENCE</scope>
    <source>
        <strain evidence="15">CBS 207.26</strain>
    </source>
</reference>
<sequence>MGLHLLTGTLQAELTPAFLPDARGRRSWPNPLLHALAGHHGRPADLTRTPGEAELGPPATAAAKAFVTAMLDAFRPPPLPWPGGDRAVERLGWQLAGLVTLADWIGSRQEWFPYVAPEALDDPAGYLWNQALPRAVQAIEAAGLGSARVAPFGGVRALFPLIGQPSPVQSWAETVTLPPGPLLAVIEDLTGSGKTEAALTLAHRLMAGGQADGLFLALPTMATAGAMFGRLAGAYHRLFVASARPSLTLAHGRADLDPRFRAAITREDDTATAPDFGRAPSDPADETAEAHCAAWLVDDRRRALLAQVGVGTIDQALLSVLPVRHAVLRQRGLAGKVLIVDEAHAFDPYMNRELRALLCFHAALGGSAILLSATLPHAVRQGLVDAFRDGLEVPRAALSATAYPLATLAGAAGVTERTCAPREGLPRRVAVTRLPNEVAAIARITEAASAGAIVAWVRNTVDEAIAAAAVLRAQGLDPILFHARFAMIDRLRVEAEVLRRFGRAGDPAARRGVLVATQVVEQSLDLDFDLLVTDLAPMDLLIQRAGRLWRHDRGPRLVPGPELLVVSPEPVEEPSAGWLRDALPGTAAVYRDPALLWRTARAVFGQGAITTPGDMRPLIEAAYDRASPGAVPPALARAAQEAEGKAHSAAGLATQNVLDVWKGYKREHGAWEPDTRTPTRLEERETVTLRLAVVRDGVAVPYADDPDLQRAWALSEVSVARHRVAACPVPAELEAAVTAAKASWGRWERDSPRHLLAPMGNGGSIDAVSEAGSMVKLHIAANSESDGEVAVEQNAAIPAAPFNLLTASWLPVLRRSGACDTIRPTQITDRVADDPVIALDWPRADFRVAGLEFLIGLLSTTLPPAEHNDWLDRWDEPPTPEELDAAFAPMAHVFDLDGPGPRFMQDREDLVSDSEPVERLLIESPGGSTARNNTDLLVRRNRYTAFGRPAAAMALYTFQSWAPAGGAGNRTGLRGGGPMVTLVAPGAADTLWRLLWANVLLGEPLAPEDLPRVFPWLAPTITSEGAAAVVPEVNAHPLQCWWGMPRRIRLDFAASAAPMPCDLTGTPDTVRVTGWRQRPRGANYAAWGGRHPLTPHYRLKPGSEVLPLHPQPGGVGYRHWLGLVTEGEGGLRTPAATVAAWRRTDRRAADLGARTRLLAAGYDMDNMKARGFVESEMPLPGTADPEAQDAFARALVRSADLVAGLLRNAVRQALFSAGATVKLDAELLASQRERLWERTEAVFFAALPLQGKEPEEGAKTAWLRLLREVALSLFDEAAPLRPETSMASAAPRIATARRRLLFALTGFGKDGVALRRGMPRDPRRQGFRRRRLVARPAAGPAAPRRRPRRPCPPAPLRQRRGRDERARHHRPRTTLRCPSPRRPGGGGPDGRRAGSSAGGPAGIAGGTPDRPAGRAGGAGDRPDEAAALPAADDRRHAGRAADRDAAPRRADRRRAQPARPVRGAAPLDGGAPPPLDLRLLGRRPARRPSHHDRIWHDRTRQGRRRMSRFLQLHLLTFFPPANLNRDDTGRPKTAMVGGAMRLRLSSQALKRAWRTSEVFEAALADHMGQRTQRLGEDVLAHLKASGMAEDKALAAARAIAGVFGKVKDAKDKNPARIEQLAFVAPEERAAALVLADRALAGEKVDEAAAKAAGLLRRADTAADIALFGRMLADSPDYNREAAAQVAHAITTHRVMVEDDYYTAVDDLKRPSEDAGAGFLGEAAFGSGVFYLYLCVDTALLARNLGGDAALAATALGALAEAAATVAPRGKQNSFAAHGRAGYVLAERGDRQPRTLAGAFAAPVEPEEGRGPGGSGNDVMAASIGRLRAFHAALDKAYGSAAEASAEMVPVPAYLTFALVAPLASFGGIAVGERRGGWDRPARSAVLGLLGACLGVEREDDAAQAALAADYGLALLCHAPGRLLPDYHTAQVPPAARNRRFVTRAEELASRDLNTVLSRRDYRSGAWHLGALWTRGEAPRWSLEQLREAMEQPAFVPYLGRKSCPLGLPLAPEMTEAEDPVRALERRHAEGPEARLLLPRAARQSADRARRGRCGGWPAPAAGRDAARPAALPPPLAVRPAAGGCAARDGDVSGLWLSRIRLRQEAPIAALARLLVPEGTGPRAAAGHHLIWSVFSDGPERRRDFLWREEAPGRFLALSARPPEDATGLFTLESRPFAPVLAPGDRLGFALRANPVVSRSAGPGRRGQRHDVVMDALRRVPPGPGRAEERPAKVMEAGRAWLARQGDRHGFRPDEEVAVDGYERRQVPREGGGMAVFGVLEFEGVLTVLMAVPARPIPGLPPPRPIPIRERASILFVEKGRLDVLDGAFVLVDEKGVRLHIPVGGLVCLMLEPGTRVSHAAVVLAARAGTLLIWVGEAGVRLYAAGQPGGARADRLLLQARLALDDEARLRVVRKMYALRFGEDAPARRSVDQLRGIEGVRVRETYKLLAQRHGVAWEGRRYDPQAWDVSNTVNRCLSAATAALYGVTEAAVLAAGYAPAIGFLHTGKPQSFVYDIADILKFETVVPEAFRVCAAFEAGRPLDGQPVRDPVAERFLQPEACHCRPHPRKRCPWLLKLRRDWVMLVIVVENAPPRLRGRLAVWLLEIRAGVYVGTYGRRVREMIWEQVQAGIEEGNAVMAWAAPTDAGFLFETCGRNRRVPTDMDGFRLVAFGPEAAYSALPPMSDQNRRSRR</sequence>
<feature type="region of interest" description="Disordered" evidence="13">
    <location>
        <begin position="1312"/>
        <end position="1476"/>
    </location>
</feature>
<evidence type="ECO:0000256" key="8">
    <source>
        <dbReference type="ARBA" id="ARBA00022806"/>
    </source>
</evidence>
<evidence type="ECO:0000256" key="1">
    <source>
        <dbReference type="ARBA" id="ARBA00006847"/>
    </source>
</evidence>
<dbReference type="NCBIfam" id="TIGR03638">
    <property type="entry name" value="cas1_ECOLI"/>
    <property type="match status" value="1"/>
</dbReference>
<keyword evidence="11" id="KW-0051">Antiviral defense</keyword>
<evidence type="ECO:0000256" key="13">
    <source>
        <dbReference type="SAM" id="MobiDB-lite"/>
    </source>
</evidence>
<feature type="region of interest" description="Disordered" evidence="13">
    <location>
        <begin position="2047"/>
        <end position="2067"/>
    </location>
</feature>
<dbReference type="SUPFAM" id="SSF117987">
    <property type="entry name" value="CRISPR-associated protein"/>
    <property type="match status" value="1"/>
</dbReference>
<dbReference type="NCBIfam" id="TIGR01587">
    <property type="entry name" value="cas3_core"/>
    <property type="match status" value="1"/>
</dbReference>
<dbReference type="PANTHER" id="PTHR34353">
    <property type="entry name" value="CRISPR-ASSOCIATED ENDONUCLEASE CAS1 1"/>
    <property type="match status" value="1"/>
</dbReference>
<dbReference type="InterPro" id="IPR021124">
    <property type="entry name" value="CRISPR-assoc_prot_Cas5"/>
</dbReference>
<dbReference type="SMART" id="SM00490">
    <property type="entry name" value="HELICc"/>
    <property type="match status" value="1"/>
</dbReference>
<dbReference type="Gene3D" id="3.100.10.20">
    <property type="entry name" value="CRISPR-associated endonuclease Cas1, N-terminal domain"/>
    <property type="match status" value="1"/>
</dbReference>
<dbReference type="GO" id="GO:0004386">
    <property type="term" value="F:helicase activity"/>
    <property type="evidence" value="ECO:0007669"/>
    <property type="project" value="UniProtKB-KW"/>
</dbReference>
<dbReference type="Gene3D" id="1.20.120.920">
    <property type="entry name" value="CRISPR-associated endonuclease Cas1, C-terminal domain"/>
    <property type="match status" value="1"/>
</dbReference>
<dbReference type="InterPro" id="IPR002729">
    <property type="entry name" value="CRISPR-assoc_Cas1"/>
</dbReference>
<keyword evidence="16" id="KW-1185">Reference proteome</keyword>
<dbReference type="NCBIfam" id="TIGR01868">
    <property type="entry name" value="casD_Cas5e"/>
    <property type="match status" value="1"/>
</dbReference>
<dbReference type="GO" id="GO:0046872">
    <property type="term" value="F:metal ion binding"/>
    <property type="evidence" value="ECO:0007669"/>
    <property type="project" value="UniProtKB-KW"/>
</dbReference>
<dbReference type="InterPro" id="IPR019851">
    <property type="entry name" value="CRISPR-assoc_Cas1_ECOLI"/>
</dbReference>
<evidence type="ECO:0000256" key="4">
    <source>
        <dbReference type="ARBA" id="ARBA00022723"/>
    </source>
</evidence>
<dbReference type="NCBIfam" id="TIGR01873">
    <property type="entry name" value="cas_CT1978"/>
    <property type="match status" value="1"/>
</dbReference>
<evidence type="ECO:0000259" key="14">
    <source>
        <dbReference type="SMART" id="SM00490"/>
    </source>
</evidence>
<dbReference type="CDD" id="cd09756">
    <property type="entry name" value="Cas5_I-E"/>
    <property type="match status" value="1"/>
</dbReference>
<comment type="similarity">
    <text evidence="1">In the N-terminal section; belongs to the CRISPR-associated nuclease Cas3-HD family.</text>
</comment>
<keyword evidence="5" id="KW-0547">Nucleotide-binding</keyword>
<evidence type="ECO:0000256" key="9">
    <source>
        <dbReference type="ARBA" id="ARBA00022840"/>
    </source>
</evidence>
<dbReference type="InterPro" id="IPR042211">
    <property type="entry name" value="CRISPR-assoc_Cas1_N"/>
</dbReference>
<dbReference type="Gene3D" id="1.10.3210.30">
    <property type="match status" value="1"/>
</dbReference>
<feature type="compositionally biased region" description="Basic and acidic residues" evidence="13">
    <location>
        <begin position="1431"/>
        <end position="1449"/>
    </location>
</feature>
<dbReference type="GO" id="GO:0016787">
    <property type="term" value="F:hydrolase activity"/>
    <property type="evidence" value="ECO:0007669"/>
    <property type="project" value="UniProtKB-KW"/>
</dbReference>
<dbReference type="Pfam" id="PF09707">
    <property type="entry name" value="Cas_Cas2CT1978"/>
    <property type="match status" value="1"/>
</dbReference>
<dbReference type="Gene3D" id="3.30.70.1210">
    <property type="entry name" value="Crispr-associated protein, domain 2"/>
    <property type="match status" value="1"/>
</dbReference>
<dbReference type="InterPro" id="IPR013381">
    <property type="entry name" value="CRISPR-assoc_prot_Cse1"/>
</dbReference>
<feature type="domain" description="Helicase C-terminal" evidence="14">
    <location>
        <begin position="465"/>
        <end position="552"/>
    </location>
</feature>
<protein>
    <recommendedName>
        <fullName evidence="14">Helicase C-terminal domain-containing protein</fullName>
    </recommendedName>
</protein>
<dbReference type="Gene3D" id="3.30.70.240">
    <property type="match status" value="1"/>
</dbReference>
<dbReference type="GO" id="GO:0003677">
    <property type="term" value="F:DNA binding"/>
    <property type="evidence" value="ECO:0007669"/>
    <property type="project" value="UniProtKB-KW"/>
</dbReference>
<evidence type="ECO:0000313" key="16">
    <source>
        <dbReference type="Proteomes" id="UP000800200"/>
    </source>
</evidence>
<dbReference type="InterPro" id="IPR006483">
    <property type="entry name" value="CRISPR-assoc_Cas3_HD"/>
</dbReference>
<evidence type="ECO:0000256" key="2">
    <source>
        <dbReference type="ARBA" id="ARBA00009046"/>
    </source>
</evidence>
<dbReference type="NCBIfam" id="TIGR02547">
    <property type="entry name" value="casA_cse1"/>
    <property type="match status" value="1"/>
</dbReference>
<dbReference type="EMBL" id="ML994842">
    <property type="protein sequence ID" value="KAF2174526.1"/>
    <property type="molecule type" value="Genomic_DNA"/>
</dbReference>
<dbReference type="SMR" id="A0A6A6DA47"/>
<dbReference type="InterPro" id="IPR010179">
    <property type="entry name" value="CRISPR-assoc_prot_Cse3"/>
</dbReference>
<dbReference type="PANTHER" id="PTHR34353:SF3">
    <property type="entry name" value="CRISPR-ASSOCIATED ENDONUCLEASE CAS1"/>
    <property type="match status" value="1"/>
</dbReference>
<name>A0A6A6DA47_9PEZI</name>
<dbReference type="InterPro" id="IPR050646">
    <property type="entry name" value="Cas1"/>
</dbReference>
<dbReference type="GO" id="GO:0004520">
    <property type="term" value="F:DNA endonuclease activity"/>
    <property type="evidence" value="ECO:0007669"/>
    <property type="project" value="InterPro"/>
</dbReference>
<dbReference type="SUPFAM" id="SSF52540">
    <property type="entry name" value="P-loop containing nucleoside triphosphate hydrolases"/>
    <property type="match status" value="1"/>
</dbReference>
<feature type="compositionally biased region" description="Gly residues" evidence="13">
    <location>
        <begin position="1396"/>
        <end position="1405"/>
    </location>
</feature>
<dbReference type="Gene3D" id="3.30.70.2660">
    <property type="match status" value="1"/>
</dbReference>
<dbReference type="InterPro" id="IPR010147">
    <property type="entry name" value="CRISPR-assoc_prot_CasD"/>
</dbReference>
<evidence type="ECO:0000256" key="11">
    <source>
        <dbReference type="ARBA" id="ARBA00023118"/>
    </source>
</evidence>
<keyword evidence="6" id="KW-0255">Endonuclease</keyword>
<dbReference type="InterPro" id="IPR010148">
    <property type="entry name" value="CRISPR-assoc_prot_CT1975"/>
</dbReference>
<evidence type="ECO:0000256" key="3">
    <source>
        <dbReference type="ARBA" id="ARBA00022722"/>
    </source>
</evidence>
<dbReference type="Proteomes" id="UP000800200">
    <property type="component" value="Unassembled WGS sequence"/>
</dbReference>
<keyword evidence="12" id="KW-0238">DNA-binding</keyword>
<organism evidence="15 16">
    <name type="scientific">Zopfia rhizophila CBS 207.26</name>
    <dbReference type="NCBI Taxonomy" id="1314779"/>
    <lineage>
        <taxon>Eukaryota</taxon>
        <taxon>Fungi</taxon>
        <taxon>Dikarya</taxon>
        <taxon>Ascomycota</taxon>
        <taxon>Pezizomycotina</taxon>
        <taxon>Dothideomycetes</taxon>
        <taxon>Dothideomycetes incertae sedis</taxon>
        <taxon>Zopfiaceae</taxon>
        <taxon>Zopfia</taxon>
    </lineage>
</organism>
<evidence type="ECO:0000256" key="7">
    <source>
        <dbReference type="ARBA" id="ARBA00022801"/>
    </source>
</evidence>
<comment type="similarity">
    <text evidence="2">In the central section; belongs to the CRISPR-associated helicase Cas3 family.</text>
</comment>
<evidence type="ECO:0000256" key="6">
    <source>
        <dbReference type="ARBA" id="ARBA00022759"/>
    </source>
</evidence>
<dbReference type="Pfam" id="PF08798">
    <property type="entry name" value="CRISPR_assoc"/>
    <property type="match status" value="1"/>
</dbReference>
<keyword evidence="8" id="KW-0347">Helicase</keyword>
<dbReference type="Pfam" id="PF09344">
    <property type="entry name" value="Cas_CT1975"/>
    <property type="match status" value="1"/>
</dbReference>
<dbReference type="InterPro" id="IPR010152">
    <property type="entry name" value="CRISPR-assoc_prot_Cas2_sub"/>
</dbReference>
<dbReference type="NCBIfam" id="TIGR01907">
    <property type="entry name" value="casE_Cse3"/>
    <property type="match status" value="1"/>
</dbReference>
<dbReference type="NCBIfam" id="TIGR01869">
    <property type="entry name" value="casC_Cse4"/>
    <property type="match status" value="1"/>
</dbReference>
<dbReference type="InterPro" id="IPR054712">
    <property type="entry name" value="Cas3-like_dom"/>
</dbReference>
<dbReference type="NCBIfam" id="TIGR00287">
    <property type="entry name" value="cas1"/>
    <property type="match status" value="1"/>
</dbReference>
<dbReference type="InterPro" id="IPR001650">
    <property type="entry name" value="Helicase_C-like"/>
</dbReference>
<dbReference type="InterPro" id="IPR042206">
    <property type="entry name" value="CRISPR-assoc_Cas1_C"/>
</dbReference>
<dbReference type="Pfam" id="PF09481">
    <property type="entry name" value="CRISPR_Cse1"/>
    <property type="match status" value="1"/>
</dbReference>
<evidence type="ECO:0000256" key="12">
    <source>
        <dbReference type="ARBA" id="ARBA00023125"/>
    </source>
</evidence>
<evidence type="ECO:0000256" key="10">
    <source>
        <dbReference type="ARBA" id="ARBA00022842"/>
    </source>
</evidence>
<proteinExistence type="inferred from homology"/>
<keyword evidence="3" id="KW-0540">Nuclease</keyword>
<dbReference type="Gene3D" id="3.30.70.1200">
    <property type="entry name" value="Crispr-associated protein, domain 1"/>
    <property type="match status" value="1"/>
</dbReference>
<feature type="compositionally biased region" description="Low complexity" evidence="13">
    <location>
        <begin position="2057"/>
        <end position="2067"/>
    </location>
</feature>
<feature type="compositionally biased region" description="Low complexity" evidence="13">
    <location>
        <begin position="1457"/>
        <end position="1470"/>
    </location>
</feature>
<evidence type="ECO:0000313" key="15">
    <source>
        <dbReference type="EMBL" id="KAF2174526.1"/>
    </source>
</evidence>
<dbReference type="CDD" id="cd09641">
    <property type="entry name" value="Cas3''_I"/>
    <property type="match status" value="1"/>
</dbReference>
<dbReference type="OrthoDB" id="10688492at2759"/>
<dbReference type="GO" id="GO:0003723">
    <property type="term" value="F:RNA binding"/>
    <property type="evidence" value="ECO:0007669"/>
    <property type="project" value="InterPro"/>
</dbReference>
<dbReference type="InterPro" id="IPR027417">
    <property type="entry name" value="P-loop_NTPase"/>
</dbReference>
<dbReference type="HAMAP" id="MF_01470">
    <property type="entry name" value="Cas1"/>
    <property type="match status" value="1"/>
</dbReference>
<dbReference type="SMART" id="SM01101">
    <property type="entry name" value="CRISPR_assoc"/>
    <property type="match status" value="1"/>
</dbReference>
<dbReference type="Pfam" id="PF01867">
    <property type="entry name" value="Cas_Cas1"/>
    <property type="match status" value="1"/>
</dbReference>
<dbReference type="GO" id="GO:0005524">
    <property type="term" value="F:ATP binding"/>
    <property type="evidence" value="ECO:0007669"/>
    <property type="project" value="UniProtKB-KW"/>
</dbReference>
<gene>
    <name evidence="15" type="ORF">K469DRAFT_687759</name>
</gene>
<keyword evidence="10" id="KW-0460">Magnesium</keyword>
<evidence type="ECO:0000256" key="5">
    <source>
        <dbReference type="ARBA" id="ARBA00022741"/>
    </source>
</evidence>
<dbReference type="GO" id="GO:0051607">
    <property type="term" value="P:defense response to virus"/>
    <property type="evidence" value="ECO:0007669"/>
    <property type="project" value="UniProtKB-KW"/>
</dbReference>
<dbReference type="InterPro" id="IPR006474">
    <property type="entry name" value="Helicase_Cas3_CRISPR-ass_core"/>
</dbReference>
<dbReference type="Pfam" id="PF18019">
    <property type="entry name" value="Cas3_HD"/>
    <property type="match status" value="1"/>
</dbReference>
<accession>A0A6A6DA47</accession>
<dbReference type="Gene3D" id="3.40.50.300">
    <property type="entry name" value="P-loop containing nucleotide triphosphate hydrolases"/>
    <property type="match status" value="2"/>
</dbReference>
<keyword evidence="4" id="KW-0479">Metal-binding</keyword>
<dbReference type="Pfam" id="PF09704">
    <property type="entry name" value="Cas_Cas5d"/>
    <property type="match status" value="1"/>
</dbReference>